<dbReference type="Proteomes" id="UP000001340">
    <property type="component" value="Unassembled WGS sequence"/>
</dbReference>
<sequence length="130" mass="15542">MEYLIYEGPKFTIEWYYDERLKSQALAYYETLSVDERDDFLVLVKVLAEKGQIFNKEKFRNEGDKIFAFKPKPNRFLCFFTEGKKVIVTNGFQKKQNKLPANEKEKAKKIRKDYLSRVKDGIYYAKENNL</sequence>
<comment type="caution">
    <text evidence="1">The sequence shown here is derived from an EMBL/GenBank/DDBJ whole genome shotgun (WGS) entry which is preliminary data.</text>
</comment>
<dbReference type="InterPro" id="IPR009241">
    <property type="entry name" value="HigB-like"/>
</dbReference>
<gene>
    <name evidence="1" type="ORF">LEP1GSC105_0090</name>
</gene>
<dbReference type="AlphaFoldDB" id="A0A0E2D3Z2"/>
<protein>
    <submittedName>
        <fullName evidence="1">Gp49-like PF05973 family protein</fullName>
    </submittedName>
</protein>
<dbReference type="EMBL" id="AHNR02000043">
    <property type="protein sequence ID" value="EKR54598.1"/>
    <property type="molecule type" value="Genomic_DNA"/>
</dbReference>
<name>A0A0E2D3Z2_LEPIR</name>
<dbReference type="RefSeq" id="WP_000456127.1">
    <property type="nucleotide sequence ID" value="NZ_AHNR02000043.1"/>
</dbReference>
<dbReference type="Pfam" id="PF05973">
    <property type="entry name" value="Gp49"/>
    <property type="match status" value="1"/>
</dbReference>
<accession>A0A0E2D3Z2</accession>
<organism evidence="1 2">
    <name type="scientific">Leptospira interrogans str. UI 12758</name>
    <dbReference type="NCBI Taxonomy" id="1049938"/>
    <lineage>
        <taxon>Bacteria</taxon>
        <taxon>Pseudomonadati</taxon>
        <taxon>Spirochaetota</taxon>
        <taxon>Spirochaetia</taxon>
        <taxon>Leptospirales</taxon>
        <taxon>Leptospiraceae</taxon>
        <taxon>Leptospira</taxon>
    </lineage>
</organism>
<reference evidence="1 2" key="1">
    <citation type="submission" date="2012-10" db="EMBL/GenBank/DDBJ databases">
        <authorList>
            <person name="Harkins D.M."/>
            <person name="Durkin A.S."/>
            <person name="Brinkac L.M."/>
            <person name="Haft D.H."/>
            <person name="Selengut J.D."/>
            <person name="Sanka R."/>
            <person name="DePew J."/>
            <person name="Purushe J."/>
            <person name="Chanthongthip A."/>
            <person name="Lattana O."/>
            <person name="Phetsouvanh R."/>
            <person name="Newton P.N."/>
            <person name="Vinetz J.M."/>
            <person name="Sutton G.G."/>
            <person name="Nierman W.C."/>
            <person name="Fouts D.E."/>
        </authorList>
    </citation>
    <scope>NUCLEOTIDE SEQUENCE [LARGE SCALE GENOMIC DNA]</scope>
    <source>
        <strain evidence="1 2">UI 12758</strain>
    </source>
</reference>
<evidence type="ECO:0000313" key="2">
    <source>
        <dbReference type="Proteomes" id="UP000001340"/>
    </source>
</evidence>
<proteinExistence type="predicted"/>
<evidence type="ECO:0000313" key="1">
    <source>
        <dbReference type="EMBL" id="EKR54598.1"/>
    </source>
</evidence>